<evidence type="ECO:0000256" key="5">
    <source>
        <dbReference type="ARBA" id="ARBA00023242"/>
    </source>
</evidence>
<evidence type="ECO:0000256" key="1">
    <source>
        <dbReference type="ARBA" id="ARBA00004123"/>
    </source>
</evidence>
<evidence type="ECO:0000256" key="4">
    <source>
        <dbReference type="ARBA" id="ARBA00022942"/>
    </source>
</evidence>
<evidence type="ECO:0000256" key="3">
    <source>
        <dbReference type="ARBA" id="ARBA00022490"/>
    </source>
</evidence>
<dbReference type="GO" id="GO:0005634">
    <property type="term" value="C:nucleus"/>
    <property type="evidence" value="ECO:0007669"/>
    <property type="project" value="UniProtKB-SubCell"/>
</dbReference>
<dbReference type="Pfam" id="PF16550">
    <property type="entry name" value="RPN13_C"/>
    <property type="match status" value="1"/>
</dbReference>
<dbReference type="AlphaFoldDB" id="A0A5B8MQ04"/>
<evidence type="ECO:0000256" key="6">
    <source>
        <dbReference type="SAM" id="MobiDB-lite"/>
    </source>
</evidence>
<name>A0A5B8MQ04_9CHLO</name>
<feature type="domain" description="DEUBAD" evidence="7">
    <location>
        <begin position="256"/>
        <end position="360"/>
    </location>
</feature>
<dbReference type="Gene3D" id="2.30.29.70">
    <property type="entry name" value="Proteasomal ubiquitin receptor Rpn13/ADRM1"/>
    <property type="match status" value="1"/>
</dbReference>
<dbReference type="InterPro" id="IPR044868">
    <property type="entry name" value="Rpn13/ADRM1_Pru"/>
</dbReference>
<dbReference type="GO" id="GO:0008541">
    <property type="term" value="C:proteasome regulatory particle, lid subcomplex"/>
    <property type="evidence" value="ECO:0007669"/>
    <property type="project" value="TreeGrafter"/>
</dbReference>
<feature type="compositionally biased region" description="Basic and acidic residues" evidence="6">
    <location>
        <begin position="169"/>
        <end position="183"/>
    </location>
</feature>
<dbReference type="Pfam" id="PF04683">
    <property type="entry name" value="Rpn13_ADRM1_Pru"/>
    <property type="match status" value="1"/>
</dbReference>
<keyword evidence="5" id="KW-0539">Nucleus</keyword>
<evidence type="ECO:0000313" key="10">
    <source>
        <dbReference type="Proteomes" id="UP000316726"/>
    </source>
</evidence>
<evidence type="ECO:0000256" key="2">
    <source>
        <dbReference type="ARBA" id="ARBA00004496"/>
    </source>
</evidence>
<reference evidence="9 10" key="1">
    <citation type="submission" date="2018-07" db="EMBL/GenBank/DDBJ databases">
        <title>The complete nuclear genome of the prasinophyte Chloropicon primus (CCMP1205).</title>
        <authorList>
            <person name="Pombert J.-F."/>
            <person name="Otis C."/>
            <person name="Turmel M."/>
            <person name="Lemieux C."/>
        </authorList>
    </citation>
    <scope>NUCLEOTIDE SEQUENCE [LARGE SCALE GENOMIC DNA]</scope>
    <source>
        <strain evidence="9 10">CCMP1205</strain>
    </source>
</reference>
<feature type="region of interest" description="Disordered" evidence="6">
    <location>
        <begin position="351"/>
        <end position="370"/>
    </location>
</feature>
<keyword evidence="4" id="KW-0647">Proteasome</keyword>
<feature type="domain" description="Pru" evidence="8">
    <location>
        <begin position="2"/>
        <end position="132"/>
    </location>
</feature>
<dbReference type="OrthoDB" id="340431at2759"/>
<evidence type="ECO:0000259" key="8">
    <source>
        <dbReference type="PROSITE" id="PS51917"/>
    </source>
</evidence>
<proteinExistence type="predicted"/>
<dbReference type="GO" id="GO:0070628">
    <property type="term" value="F:proteasome binding"/>
    <property type="evidence" value="ECO:0007669"/>
    <property type="project" value="TreeGrafter"/>
</dbReference>
<accession>A0A5B8MQ04</accession>
<feature type="compositionally biased region" description="Basic and acidic residues" evidence="6">
    <location>
        <begin position="135"/>
        <end position="155"/>
    </location>
</feature>
<dbReference type="EMBL" id="CP031038">
    <property type="protein sequence ID" value="QDZ21460.1"/>
    <property type="molecule type" value="Genomic_DNA"/>
</dbReference>
<organism evidence="9 10">
    <name type="scientific">Chloropicon primus</name>
    <dbReference type="NCBI Taxonomy" id="1764295"/>
    <lineage>
        <taxon>Eukaryota</taxon>
        <taxon>Viridiplantae</taxon>
        <taxon>Chlorophyta</taxon>
        <taxon>Chloropicophyceae</taxon>
        <taxon>Chloropicales</taxon>
        <taxon>Chloropicaceae</taxon>
        <taxon>Chloropicon</taxon>
    </lineage>
</organism>
<keyword evidence="9" id="KW-0675">Receptor</keyword>
<dbReference type="PROSITE" id="PS51916">
    <property type="entry name" value="DEUBAD"/>
    <property type="match status" value="1"/>
</dbReference>
<dbReference type="Gene3D" id="1.10.2020.20">
    <property type="match status" value="1"/>
</dbReference>
<dbReference type="GO" id="GO:0005737">
    <property type="term" value="C:cytoplasm"/>
    <property type="evidence" value="ECO:0007669"/>
    <property type="project" value="UniProtKB-SubCell"/>
</dbReference>
<gene>
    <name evidence="9" type="ORF">A3770_05p39780</name>
</gene>
<feature type="region of interest" description="Disordered" evidence="6">
    <location>
        <begin position="127"/>
        <end position="220"/>
    </location>
</feature>
<keyword evidence="3" id="KW-0963">Cytoplasm</keyword>
<sequence length="370" mass="39195">MPSGQVLCEYKAGKLVLKRDEQTGKHMMHADKRKGLIRVKREDSDGLVHFQWLERIAGVMGAPSRSNLVDDLILFPQEAVMKKSHQGGTDSRVHLLKFQQGDRKLYFWFQEDPSEDGDENFVKKVNLSLNGRTSEPTKDEDKGSGSGAEEKKDGDGSGGGDGKATPSGGDRKEQQGGDNKDGGEGNGGDDGAATPMDTATQGDGAGGADASAAEVEEETGAAELTTHPLADFGGGVSQEALAAALLSAASSVGGQFPAAVQGPSLSDVLKPETIVPLLRNKEIQERLAEYLPEEHRHESAVLELASSPQFQQQLETFSQALQSGQLNLNAFGIPHDALTVADFLRSIETMSAQESANHGGGEGDKSNDAK</sequence>
<protein>
    <submittedName>
        <fullName evidence="9">Proteasomal complex ubiquitin receptor</fullName>
    </submittedName>
</protein>
<dbReference type="InterPro" id="IPR044867">
    <property type="entry name" value="DEUBAD_dom"/>
</dbReference>
<dbReference type="InterPro" id="IPR038633">
    <property type="entry name" value="Rpn13/ADRM1_Pru_sf"/>
</dbReference>
<dbReference type="GO" id="GO:0061133">
    <property type="term" value="F:endopeptidase activator activity"/>
    <property type="evidence" value="ECO:0007669"/>
    <property type="project" value="TreeGrafter"/>
</dbReference>
<evidence type="ECO:0000313" key="9">
    <source>
        <dbReference type="EMBL" id="QDZ21460.1"/>
    </source>
</evidence>
<dbReference type="InterPro" id="IPR006773">
    <property type="entry name" value="Rpn13/ADRM1"/>
</dbReference>
<dbReference type="PANTHER" id="PTHR12225:SF0">
    <property type="entry name" value="PROTEASOMAL UBIQUITIN RECEPTOR ADRM1"/>
    <property type="match status" value="1"/>
</dbReference>
<dbReference type="PROSITE" id="PS51917">
    <property type="entry name" value="PRU"/>
    <property type="match status" value="1"/>
</dbReference>
<dbReference type="InterPro" id="IPR038108">
    <property type="entry name" value="RPN13_DEUBAD_sf"/>
</dbReference>
<comment type="subcellular location">
    <subcellularLocation>
        <location evidence="2">Cytoplasm</location>
    </subcellularLocation>
    <subcellularLocation>
        <location evidence="1">Nucleus</location>
    </subcellularLocation>
</comment>
<dbReference type="Proteomes" id="UP000316726">
    <property type="component" value="Chromosome 5"/>
</dbReference>
<keyword evidence="10" id="KW-1185">Reference proteome</keyword>
<dbReference type="STRING" id="1764295.A0A5B8MQ04"/>
<evidence type="ECO:0000259" key="7">
    <source>
        <dbReference type="PROSITE" id="PS51916"/>
    </source>
</evidence>
<dbReference type="PANTHER" id="PTHR12225">
    <property type="entry name" value="ADHESION REGULATING MOLECULE 1 110 KDA CELL MEMBRANE GLYCOPROTEIN"/>
    <property type="match status" value="1"/>
</dbReference>
<feature type="compositionally biased region" description="Low complexity" evidence="6">
    <location>
        <begin position="197"/>
        <end position="213"/>
    </location>
</feature>
<dbReference type="InterPro" id="IPR032368">
    <property type="entry name" value="RPN13_DEUBAD"/>
</dbReference>
<feature type="compositionally biased region" description="Basic and acidic residues" evidence="6">
    <location>
        <begin position="361"/>
        <end position="370"/>
    </location>
</feature>